<name>A9FHG9_SORC5</name>
<dbReference type="BioCyc" id="SCEL448385:SCE_RS41195-MONOMER"/>
<accession>A9FHG9</accession>
<dbReference type="AlphaFoldDB" id="A9FHG9"/>
<gene>
    <name evidence="1" type="ordered locus">sce8045</name>
</gene>
<dbReference type="EMBL" id="AM746676">
    <property type="protein sequence ID" value="CAN98215.1"/>
    <property type="molecule type" value="Genomic_DNA"/>
</dbReference>
<organism evidence="1 2">
    <name type="scientific">Sorangium cellulosum (strain So ce56)</name>
    <name type="common">Polyangium cellulosum (strain So ce56)</name>
    <dbReference type="NCBI Taxonomy" id="448385"/>
    <lineage>
        <taxon>Bacteria</taxon>
        <taxon>Pseudomonadati</taxon>
        <taxon>Myxococcota</taxon>
        <taxon>Polyangia</taxon>
        <taxon>Polyangiales</taxon>
        <taxon>Polyangiaceae</taxon>
        <taxon>Sorangium</taxon>
    </lineage>
</organism>
<protein>
    <submittedName>
        <fullName evidence="1">Secreted protein</fullName>
    </submittedName>
</protein>
<evidence type="ECO:0000313" key="1">
    <source>
        <dbReference type="EMBL" id="CAN98215.1"/>
    </source>
</evidence>
<dbReference type="STRING" id="448385.sce8045"/>
<dbReference type="Proteomes" id="UP000002139">
    <property type="component" value="Chromosome"/>
</dbReference>
<dbReference type="KEGG" id="scl:sce8045"/>
<dbReference type="HOGENOM" id="CLU_1894827_0_0_7"/>
<keyword evidence="2" id="KW-1185">Reference proteome</keyword>
<sequence>MKQSNSVTPPVRGRSRSLGVTRASLAAAALAAGASLLMGCMGTVGTEGGFVVSGVPAVRAEIVPVEIAAYPRVFFRGTYAYLVDGRWYYPTNRGWVIFEEEPTELQHYRQTYRTSPRYVPERELSYPRERGRRYYTPR</sequence>
<reference evidence="1 2" key="1">
    <citation type="journal article" date="2007" name="Nat. Biotechnol.">
        <title>Complete genome sequence of the myxobacterium Sorangium cellulosum.</title>
        <authorList>
            <person name="Schneiker S."/>
            <person name="Perlova O."/>
            <person name="Kaiser O."/>
            <person name="Gerth K."/>
            <person name="Alici A."/>
            <person name="Altmeyer M.O."/>
            <person name="Bartels D."/>
            <person name="Bekel T."/>
            <person name="Beyer S."/>
            <person name="Bode E."/>
            <person name="Bode H.B."/>
            <person name="Bolten C.J."/>
            <person name="Choudhuri J.V."/>
            <person name="Doss S."/>
            <person name="Elnakady Y.A."/>
            <person name="Frank B."/>
            <person name="Gaigalat L."/>
            <person name="Goesmann A."/>
            <person name="Groeger C."/>
            <person name="Gross F."/>
            <person name="Jelsbak L."/>
            <person name="Jelsbak L."/>
            <person name="Kalinowski J."/>
            <person name="Kegler C."/>
            <person name="Knauber T."/>
            <person name="Konietzny S."/>
            <person name="Kopp M."/>
            <person name="Krause L."/>
            <person name="Krug D."/>
            <person name="Linke B."/>
            <person name="Mahmud T."/>
            <person name="Martinez-Arias R."/>
            <person name="McHardy A.C."/>
            <person name="Merai M."/>
            <person name="Meyer F."/>
            <person name="Mormann S."/>
            <person name="Munoz-Dorado J."/>
            <person name="Perez J."/>
            <person name="Pradella S."/>
            <person name="Rachid S."/>
            <person name="Raddatz G."/>
            <person name="Rosenau F."/>
            <person name="Rueckert C."/>
            <person name="Sasse F."/>
            <person name="Scharfe M."/>
            <person name="Schuster S.C."/>
            <person name="Suen G."/>
            <person name="Treuner-Lange A."/>
            <person name="Velicer G.J."/>
            <person name="Vorholter F.-J."/>
            <person name="Weissman K.J."/>
            <person name="Welch R.D."/>
            <person name="Wenzel S.C."/>
            <person name="Whitworth D.E."/>
            <person name="Wilhelm S."/>
            <person name="Wittmann C."/>
            <person name="Bloecker H."/>
            <person name="Puehler A."/>
            <person name="Mueller R."/>
        </authorList>
    </citation>
    <scope>NUCLEOTIDE SEQUENCE [LARGE SCALE GENOMIC DNA]</scope>
    <source>
        <strain evidence="2">So ce56</strain>
    </source>
</reference>
<dbReference type="RefSeq" id="WP_012240654.1">
    <property type="nucleotide sequence ID" value="NC_010162.1"/>
</dbReference>
<proteinExistence type="predicted"/>
<evidence type="ECO:0000313" key="2">
    <source>
        <dbReference type="Proteomes" id="UP000002139"/>
    </source>
</evidence>